<dbReference type="OrthoDB" id="7283113at2"/>
<evidence type="ECO:0000313" key="7">
    <source>
        <dbReference type="EMBL" id="SIQ78014.1"/>
    </source>
</evidence>
<evidence type="ECO:0000256" key="5">
    <source>
        <dbReference type="ARBA" id="ARBA00022840"/>
    </source>
</evidence>
<evidence type="ECO:0000256" key="1">
    <source>
        <dbReference type="ARBA" id="ARBA00022448"/>
    </source>
</evidence>
<dbReference type="SMART" id="SM00382">
    <property type="entry name" value="AAA"/>
    <property type="match status" value="1"/>
</dbReference>
<keyword evidence="1" id="KW-0813">Transport</keyword>
<gene>
    <name evidence="7" type="ORF">SAMN05421828_10972</name>
</gene>
<dbReference type="PANTHER" id="PTHR43790:SF9">
    <property type="entry name" value="GALACTOFURANOSE TRANSPORTER ATP-BINDING PROTEIN YTFR"/>
    <property type="match status" value="1"/>
</dbReference>
<dbReference type="InterPro" id="IPR017871">
    <property type="entry name" value="ABC_transporter-like_CS"/>
</dbReference>
<evidence type="ECO:0000256" key="2">
    <source>
        <dbReference type="ARBA" id="ARBA00022597"/>
    </source>
</evidence>
<dbReference type="RefSeq" id="WP_051657210.1">
    <property type="nucleotide sequence ID" value="NZ_FTNE01000009.1"/>
</dbReference>
<dbReference type="CDD" id="cd03215">
    <property type="entry name" value="ABC_Carb_Monos_II"/>
    <property type="match status" value="1"/>
</dbReference>
<keyword evidence="2" id="KW-0762">Sugar transport</keyword>
<reference evidence="7 8" key="1">
    <citation type="submission" date="2017-01" db="EMBL/GenBank/DDBJ databases">
        <authorList>
            <person name="Varghese N."/>
            <person name="Submissions S."/>
        </authorList>
    </citation>
    <scope>NUCLEOTIDE SEQUENCE [LARGE SCALE GENOMIC DNA]</scope>
    <source>
        <strain evidence="7 8">ATCC 35905</strain>
    </source>
</reference>
<evidence type="ECO:0000259" key="6">
    <source>
        <dbReference type="PROSITE" id="PS50893"/>
    </source>
</evidence>
<comment type="caution">
    <text evidence="7">The sequence shown here is derived from an EMBL/GenBank/DDBJ whole genome shotgun (WGS) entry which is preliminary data.</text>
</comment>
<dbReference type="Proteomes" id="UP000186308">
    <property type="component" value="Unassembled WGS sequence"/>
</dbReference>
<dbReference type="GO" id="GO:0005524">
    <property type="term" value="F:ATP binding"/>
    <property type="evidence" value="ECO:0007669"/>
    <property type="project" value="UniProtKB-KW"/>
</dbReference>
<dbReference type="InterPro" id="IPR027417">
    <property type="entry name" value="P-loop_NTPase"/>
</dbReference>
<protein>
    <submittedName>
        <fullName evidence="7">Monosaccharide ABC transporter ATP-binding protein, CUT2 family</fullName>
    </submittedName>
</protein>
<dbReference type="InterPro" id="IPR050107">
    <property type="entry name" value="ABC_carbohydrate_import_ATPase"/>
</dbReference>
<feature type="domain" description="ABC transporter" evidence="6">
    <location>
        <begin position="10"/>
        <end position="244"/>
    </location>
</feature>
<name>A0A8G2CKJ2_ACIRU</name>
<evidence type="ECO:0000256" key="3">
    <source>
        <dbReference type="ARBA" id="ARBA00022737"/>
    </source>
</evidence>
<dbReference type="Pfam" id="PF00005">
    <property type="entry name" value="ABC_tran"/>
    <property type="match status" value="2"/>
</dbReference>
<keyword evidence="8" id="KW-1185">Reference proteome</keyword>
<dbReference type="CDD" id="cd03216">
    <property type="entry name" value="ABC_Carb_Monos_I"/>
    <property type="match status" value="1"/>
</dbReference>
<dbReference type="InterPro" id="IPR003593">
    <property type="entry name" value="AAA+_ATPase"/>
</dbReference>
<dbReference type="EMBL" id="FTNE01000009">
    <property type="protein sequence ID" value="SIQ78014.1"/>
    <property type="molecule type" value="Genomic_DNA"/>
</dbReference>
<evidence type="ECO:0000256" key="4">
    <source>
        <dbReference type="ARBA" id="ARBA00022741"/>
    </source>
</evidence>
<dbReference type="Gene3D" id="3.40.50.300">
    <property type="entry name" value="P-loop containing nucleotide triphosphate hydrolases"/>
    <property type="match status" value="2"/>
</dbReference>
<dbReference type="PROSITE" id="PS50893">
    <property type="entry name" value="ABC_TRANSPORTER_2"/>
    <property type="match status" value="2"/>
</dbReference>
<organism evidence="7 8">
    <name type="scientific">Acidiphilium rubrum</name>
    <dbReference type="NCBI Taxonomy" id="526"/>
    <lineage>
        <taxon>Bacteria</taxon>
        <taxon>Pseudomonadati</taxon>
        <taxon>Pseudomonadota</taxon>
        <taxon>Alphaproteobacteria</taxon>
        <taxon>Acetobacterales</taxon>
        <taxon>Acidocellaceae</taxon>
        <taxon>Acidiphilium</taxon>
    </lineage>
</organism>
<dbReference type="GO" id="GO:0016887">
    <property type="term" value="F:ATP hydrolysis activity"/>
    <property type="evidence" value="ECO:0007669"/>
    <property type="project" value="InterPro"/>
</dbReference>
<keyword evidence="3" id="KW-0677">Repeat</keyword>
<sequence length="502" mass="53410">MLATPAVAAIAARSVSKSFGGVKALISASIAISPGSVHALVGENGAGKSTLIKILGGRITPDAGSVTIDGEPAHSGIAASRRHGIGTVFQELTLLPFMTVAENLLLGREPRGRFGLIDRAAMPDVAERELAALGITHIDPRALTADIALAERQIIEIARVILAKPRILLLDEPTSALVEREVAWLFGQIRALRDGGTGIVFTSHRWGEIAAIADRITIFRNGSDVGCFDSIDEDEAITLMTGRQLEALFPVRTPAPAKPPVLTLRGVRAEGIAPLDLALSSGEILGIGGLAGHGHRSLFFGLFGAPGFTQGEIKQDGRAIRIRSPRDAIRAGIALVPEDRKSEGLFLPLKIRDNLTLPILARLSRFGAIRRGAERSLVDDTIAQLAIRTPSPSQPVGVLSGGNQQKVLLGRWLLTKARILLLYDVTRGVDVATKHEIYDLVAKLAREGYAILFYSSDAEELAHLCHRVLVMRRGAFVADLPGADLTAEAIVSAAMRESAHAA</sequence>
<dbReference type="InterPro" id="IPR003439">
    <property type="entry name" value="ABC_transporter-like_ATP-bd"/>
</dbReference>
<dbReference type="AlphaFoldDB" id="A0A8G2CKJ2"/>
<feature type="domain" description="ABC transporter" evidence="6">
    <location>
        <begin position="251"/>
        <end position="498"/>
    </location>
</feature>
<dbReference type="SUPFAM" id="SSF52540">
    <property type="entry name" value="P-loop containing nucleoside triphosphate hydrolases"/>
    <property type="match status" value="2"/>
</dbReference>
<accession>A0A8G2CKJ2</accession>
<dbReference type="PANTHER" id="PTHR43790">
    <property type="entry name" value="CARBOHYDRATE TRANSPORT ATP-BINDING PROTEIN MG119-RELATED"/>
    <property type="match status" value="1"/>
</dbReference>
<keyword evidence="5 7" id="KW-0067">ATP-binding</keyword>
<keyword evidence="4" id="KW-0547">Nucleotide-binding</keyword>
<dbReference type="PROSITE" id="PS00211">
    <property type="entry name" value="ABC_TRANSPORTER_1"/>
    <property type="match status" value="1"/>
</dbReference>
<evidence type="ECO:0000313" key="8">
    <source>
        <dbReference type="Proteomes" id="UP000186308"/>
    </source>
</evidence>
<proteinExistence type="predicted"/>